<dbReference type="Proteomes" id="UP000216033">
    <property type="component" value="Unassembled WGS sequence"/>
</dbReference>
<accession>A0A270BKY4</accession>
<comment type="caution">
    <text evidence="1">The sequence shown here is derived from an EMBL/GenBank/DDBJ whole genome shotgun (WGS) entry which is preliminary data.</text>
</comment>
<name>A0A270BKY4_9PROT</name>
<proteinExistence type="predicted"/>
<reference evidence="1 2" key="1">
    <citation type="submission" date="2017-04" db="EMBL/GenBank/DDBJ databases">
        <title>Kefir bacterial isolates.</title>
        <authorList>
            <person name="Kim Y."/>
            <person name="Blasche S."/>
            <person name="Patil K.R."/>
        </authorList>
    </citation>
    <scope>NUCLEOTIDE SEQUENCE [LARGE SCALE GENOMIC DNA]</scope>
    <source>
        <strain evidence="1 2">KR-2</strain>
    </source>
</reference>
<evidence type="ECO:0000313" key="2">
    <source>
        <dbReference type="Proteomes" id="UP000216033"/>
    </source>
</evidence>
<sequence length="71" mass="7917">MQPGHGFMCRKQYWIGQNTATVDVGCVQQKATYVEVVRNWPDKTSCNGHDVVLPLAGNTWCGSSRTVRMAM</sequence>
<dbReference type="EMBL" id="NDFP01000007">
    <property type="protein sequence ID" value="PAL25697.1"/>
    <property type="molecule type" value="Genomic_DNA"/>
</dbReference>
<gene>
    <name evidence="1" type="ORF">B9K05_08050</name>
</gene>
<protein>
    <submittedName>
        <fullName evidence="1">Uncharacterized protein</fullName>
    </submittedName>
</protein>
<dbReference type="AlphaFoldDB" id="A0A270BKY4"/>
<organism evidence="1 2">
    <name type="scientific">Acetobacter syzygii</name>
    <dbReference type="NCBI Taxonomy" id="146476"/>
    <lineage>
        <taxon>Bacteria</taxon>
        <taxon>Pseudomonadati</taxon>
        <taxon>Pseudomonadota</taxon>
        <taxon>Alphaproteobacteria</taxon>
        <taxon>Acetobacterales</taxon>
        <taxon>Acetobacteraceae</taxon>
        <taxon>Acetobacter</taxon>
    </lineage>
</organism>
<evidence type="ECO:0000313" key="1">
    <source>
        <dbReference type="EMBL" id="PAL25697.1"/>
    </source>
</evidence>
<keyword evidence="2" id="KW-1185">Reference proteome</keyword>